<evidence type="ECO:0000313" key="6">
    <source>
        <dbReference type="Proteomes" id="UP000030907"/>
    </source>
</evidence>
<dbReference type="AlphaFoldDB" id="A0A0A7PHY2"/>
<dbReference type="PANTHER" id="PTHR42756:SF1">
    <property type="entry name" value="TRANSCRIPTIONAL REPRESSOR OF EMRAB OPERON"/>
    <property type="match status" value="1"/>
</dbReference>
<dbReference type="Proteomes" id="UP000030907">
    <property type="component" value="Chromosome"/>
</dbReference>
<proteinExistence type="predicted"/>
<gene>
    <name evidence="5" type="ORF">SKP52_13505</name>
</gene>
<dbReference type="PANTHER" id="PTHR42756">
    <property type="entry name" value="TRANSCRIPTIONAL REGULATOR, MARR"/>
    <property type="match status" value="1"/>
</dbReference>
<dbReference type="STRING" id="1515612.SKP52_13505"/>
<keyword evidence="1" id="KW-0805">Transcription regulation</keyword>
<dbReference type="Pfam" id="PF12802">
    <property type="entry name" value="MarR_2"/>
    <property type="match status" value="1"/>
</dbReference>
<keyword evidence="2" id="KW-0238">DNA-binding</keyword>
<dbReference type="Gene3D" id="1.10.10.10">
    <property type="entry name" value="Winged helix-like DNA-binding domain superfamily/Winged helix DNA-binding domain"/>
    <property type="match status" value="1"/>
</dbReference>
<dbReference type="PROSITE" id="PS50995">
    <property type="entry name" value="HTH_MARR_2"/>
    <property type="match status" value="1"/>
</dbReference>
<keyword evidence="6" id="KW-1185">Reference proteome</keyword>
<dbReference type="SMART" id="SM00347">
    <property type="entry name" value="HTH_MARR"/>
    <property type="match status" value="1"/>
</dbReference>
<reference evidence="5 6" key="1">
    <citation type="journal article" date="2015" name="Int. J. Syst. Evol. Microbiol.">
        <title>Description of Sphingopyxis fribergensis sp. nov. - a soil bacterium with the ability to degrade styrene and phenylacetic acid.</title>
        <authorList>
            <person name="Oelschlagel M."/>
            <person name="Ruckert C."/>
            <person name="Kalinowski J."/>
            <person name="Schmidt G."/>
            <person name="Schlomann M."/>
            <person name="Tischler D."/>
        </authorList>
    </citation>
    <scope>NUCLEOTIDE SEQUENCE [LARGE SCALE GENOMIC DNA]</scope>
    <source>
        <strain evidence="5 6">Kp5.2</strain>
    </source>
</reference>
<evidence type="ECO:0000256" key="3">
    <source>
        <dbReference type="ARBA" id="ARBA00023163"/>
    </source>
</evidence>
<dbReference type="GO" id="GO:0003700">
    <property type="term" value="F:DNA-binding transcription factor activity"/>
    <property type="evidence" value="ECO:0007669"/>
    <property type="project" value="InterPro"/>
</dbReference>
<accession>A0A0A7PHY2</accession>
<protein>
    <recommendedName>
        <fullName evidence="4">HTH marR-type domain-containing protein</fullName>
    </recommendedName>
</protein>
<dbReference type="InterPro" id="IPR036390">
    <property type="entry name" value="WH_DNA-bd_sf"/>
</dbReference>
<organism evidence="5 6">
    <name type="scientific">Sphingopyxis fribergensis</name>
    <dbReference type="NCBI Taxonomy" id="1515612"/>
    <lineage>
        <taxon>Bacteria</taxon>
        <taxon>Pseudomonadati</taxon>
        <taxon>Pseudomonadota</taxon>
        <taxon>Alphaproteobacteria</taxon>
        <taxon>Sphingomonadales</taxon>
        <taxon>Sphingomonadaceae</taxon>
        <taxon>Sphingopyxis</taxon>
    </lineage>
</organism>
<feature type="domain" description="HTH marR-type" evidence="4">
    <location>
        <begin position="20"/>
        <end position="152"/>
    </location>
</feature>
<dbReference type="HOGENOM" id="CLU_083287_18_2_5"/>
<dbReference type="GO" id="GO:0003677">
    <property type="term" value="F:DNA binding"/>
    <property type="evidence" value="ECO:0007669"/>
    <property type="project" value="UniProtKB-KW"/>
</dbReference>
<sequence length="162" mass="18403">MNANLDTMPPRLREGALTDDDRMLYLMDEISRGARRAYDARIAKIGLNQTQWRIIGQLLREPSLTQAGIAKRLELESATIGQAVAGLCGKGLMERRRAKTDGRAWQLILTQELDRLLPQLRESADGLHRVLWRNATRDEKRTLLDILVRIASNLDQSRTDAE</sequence>
<keyword evidence="3" id="KW-0804">Transcription</keyword>
<evidence type="ECO:0000256" key="2">
    <source>
        <dbReference type="ARBA" id="ARBA00023125"/>
    </source>
</evidence>
<dbReference type="InterPro" id="IPR036388">
    <property type="entry name" value="WH-like_DNA-bd_sf"/>
</dbReference>
<dbReference type="EMBL" id="CP009122">
    <property type="protein sequence ID" value="AJA09589.1"/>
    <property type="molecule type" value="Genomic_DNA"/>
</dbReference>
<evidence type="ECO:0000256" key="1">
    <source>
        <dbReference type="ARBA" id="ARBA00023015"/>
    </source>
</evidence>
<dbReference type="InterPro" id="IPR000835">
    <property type="entry name" value="HTH_MarR-typ"/>
</dbReference>
<evidence type="ECO:0000313" key="5">
    <source>
        <dbReference type="EMBL" id="AJA09589.1"/>
    </source>
</evidence>
<dbReference type="OrthoDB" id="582199at2"/>
<dbReference type="SUPFAM" id="SSF46785">
    <property type="entry name" value="Winged helix' DNA-binding domain"/>
    <property type="match status" value="1"/>
</dbReference>
<dbReference type="KEGG" id="sphk:SKP52_13505"/>
<dbReference type="RefSeq" id="WP_052208277.1">
    <property type="nucleotide sequence ID" value="NZ_CP009122.1"/>
</dbReference>
<name>A0A0A7PHY2_9SPHN</name>
<evidence type="ECO:0000259" key="4">
    <source>
        <dbReference type="PROSITE" id="PS50995"/>
    </source>
</evidence>